<keyword evidence="1" id="KW-0812">Transmembrane</keyword>
<dbReference type="EMBL" id="MLJW01000459">
    <property type="protein sequence ID" value="OIQ86776.1"/>
    <property type="molecule type" value="Genomic_DNA"/>
</dbReference>
<evidence type="ECO:0000256" key="1">
    <source>
        <dbReference type="SAM" id="Phobius"/>
    </source>
</evidence>
<comment type="caution">
    <text evidence="3">The sequence shown here is derived from an EMBL/GenBank/DDBJ whole genome shotgun (WGS) entry which is preliminary data.</text>
</comment>
<keyword evidence="1" id="KW-0472">Membrane</keyword>
<gene>
    <name evidence="3" type="primary">arnC_11</name>
    <name evidence="3" type="ORF">GALL_313650</name>
</gene>
<dbReference type="GO" id="GO:0099621">
    <property type="term" value="F:undecaprenyl-phosphate 4-deoxy-4-formamido-L-arabinose transferase activity"/>
    <property type="evidence" value="ECO:0007669"/>
    <property type="project" value="UniProtKB-EC"/>
</dbReference>
<dbReference type="InterPro" id="IPR050256">
    <property type="entry name" value="Glycosyltransferase_2"/>
</dbReference>
<sequence>MERLPLQALPADAPSSTVLQSVAIALSVVLPARNEQGAVGTTVAGVLARHPQAEVIVVDDGSTDDTARVAAQAGARVISRPYGMGNGAAIKTGARAARGDVIVFMDADGQHDAADIARLLQRLDEGYDMVVGARDGGSQASVGRGLANAFYNRLASWMTGHRIADLTSGFRAVRADRFREFLHLLPNGFSYPTTSTMAFFRSAYAVAYVPIVAARRVGRSHIKPLRDGLRFLLIIFKIATLYSPLKLFGPVSLVFALLGVGNYAYTFLEQHRFTNMSALLISAAVIVFLIGLISEQIANLTYRRDG</sequence>
<dbReference type="InterPro" id="IPR029044">
    <property type="entry name" value="Nucleotide-diphossugar_trans"/>
</dbReference>
<dbReference type="AlphaFoldDB" id="A0A1J5QTI1"/>
<feature type="transmembrane region" description="Helical" evidence="1">
    <location>
        <begin position="275"/>
        <end position="294"/>
    </location>
</feature>
<dbReference type="PANTHER" id="PTHR48090">
    <property type="entry name" value="UNDECAPRENYL-PHOSPHATE 4-DEOXY-4-FORMAMIDO-L-ARABINOSE TRANSFERASE-RELATED"/>
    <property type="match status" value="1"/>
</dbReference>
<dbReference type="Pfam" id="PF00535">
    <property type="entry name" value="Glycos_transf_2"/>
    <property type="match status" value="1"/>
</dbReference>
<feature type="domain" description="Glycosyltransferase 2-like" evidence="2">
    <location>
        <begin position="27"/>
        <end position="179"/>
    </location>
</feature>
<keyword evidence="1" id="KW-1133">Transmembrane helix</keyword>
<accession>A0A1J5QTI1</accession>
<feature type="transmembrane region" description="Helical" evidence="1">
    <location>
        <begin position="251"/>
        <end position="268"/>
    </location>
</feature>
<protein>
    <submittedName>
        <fullName evidence="3">Undecaprenyl-phosphate 4-deoxy-4-formamido-L-arabinose transferase</fullName>
        <ecNumber evidence="3">2.4.2.53</ecNumber>
    </submittedName>
</protein>
<proteinExistence type="predicted"/>
<keyword evidence="3" id="KW-0808">Transferase</keyword>
<evidence type="ECO:0000313" key="3">
    <source>
        <dbReference type="EMBL" id="OIQ86776.1"/>
    </source>
</evidence>
<dbReference type="PANTHER" id="PTHR48090:SF7">
    <property type="entry name" value="RFBJ PROTEIN"/>
    <property type="match status" value="1"/>
</dbReference>
<dbReference type="EC" id="2.4.2.53" evidence="3"/>
<name>A0A1J5QTI1_9ZZZZ</name>
<organism evidence="3">
    <name type="scientific">mine drainage metagenome</name>
    <dbReference type="NCBI Taxonomy" id="410659"/>
    <lineage>
        <taxon>unclassified sequences</taxon>
        <taxon>metagenomes</taxon>
        <taxon>ecological metagenomes</taxon>
    </lineage>
</organism>
<dbReference type="Gene3D" id="3.90.550.10">
    <property type="entry name" value="Spore Coat Polysaccharide Biosynthesis Protein SpsA, Chain A"/>
    <property type="match status" value="1"/>
</dbReference>
<dbReference type="SUPFAM" id="SSF53448">
    <property type="entry name" value="Nucleotide-diphospho-sugar transferases"/>
    <property type="match status" value="1"/>
</dbReference>
<dbReference type="InterPro" id="IPR001173">
    <property type="entry name" value="Glyco_trans_2-like"/>
</dbReference>
<dbReference type="CDD" id="cd04179">
    <property type="entry name" value="DPM_DPG-synthase_like"/>
    <property type="match status" value="1"/>
</dbReference>
<reference evidence="3" key="1">
    <citation type="submission" date="2016-10" db="EMBL/GenBank/DDBJ databases">
        <title>Sequence of Gallionella enrichment culture.</title>
        <authorList>
            <person name="Poehlein A."/>
            <person name="Muehling M."/>
            <person name="Daniel R."/>
        </authorList>
    </citation>
    <scope>NUCLEOTIDE SEQUENCE</scope>
</reference>
<keyword evidence="3" id="KW-0328">Glycosyltransferase</keyword>
<evidence type="ECO:0000259" key="2">
    <source>
        <dbReference type="Pfam" id="PF00535"/>
    </source>
</evidence>